<keyword evidence="3" id="KW-1185">Reference proteome</keyword>
<feature type="chain" id="PRO_5015752463" description="Lipocalin-like domain-containing protein" evidence="1">
    <location>
        <begin position="25"/>
        <end position="242"/>
    </location>
</feature>
<dbReference type="EMBL" id="CP029187">
    <property type="protein sequence ID" value="AWI26258.1"/>
    <property type="molecule type" value="Genomic_DNA"/>
</dbReference>
<evidence type="ECO:0000313" key="2">
    <source>
        <dbReference type="EMBL" id="AWI26258.1"/>
    </source>
</evidence>
<feature type="signal peptide" evidence="1">
    <location>
        <begin position="1"/>
        <end position="24"/>
    </location>
</feature>
<dbReference type="KEGG" id="fpal:HYN49_10290"/>
<protein>
    <recommendedName>
        <fullName evidence="4">Lipocalin-like domain-containing protein</fullName>
    </recommendedName>
</protein>
<reference evidence="2 3" key="1">
    <citation type="submission" date="2018-05" db="EMBL/GenBank/DDBJ databases">
        <title>Genome sequencing of Flavobacterium sp. HYN0049.</title>
        <authorList>
            <person name="Yi H."/>
            <person name="Baek C."/>
        </authorList>
    </citation>
    <scope>NUCLEOTIDE SEQUENCE [LARGE SCALE GENOMIC DNA]</scope>
    <source>
        <strain evidence="2 3">HYN0049</strain>
    </source>
</reference>
<keyword evidence="1" id="KW-0732">Signal</keyword>
<dbReference type="AlphaFoldDB" id="A0A2S1SIM5"/>
<dbReference type="RefSeq" id="WP_108904036.1">
    <property type="nucleotide sequence ID" value="NZ_CP029187.1"/>
</dbReference>
<gene>
    <name evidence="2" type="ORF">HYN49_10290</name>
</gene>
<organism evidence="2 3">
    <name type="scientific">Flavobacterium pallidum</name>
    <dbReference type="NCBI Taxonomy" id="2172098"/>
    <lineage>
        <taxon>Bacteria</taxon>
        <taxon>Pseudomonadati</taxon>
        <taxon>Bacteroidota</taxon>
        <taxon>Flavobacteriia</taxon>
        <taxon>Flavobacteriales</taxon>
        <taxon>Flavobacteriaceae</taxon>
        <taxon>Flavobacterium</taxon>
    </lineage>
</organism>
<evidence type="ECO:0000256" key="1">
    <source>
        <dbReference type="SAM" id="SignalP"/>
    </source>
</evidence>
<dbReference type="PROSITE" id="PS51257">
    <property type="entry name" value="PROKAR_LIPOPROTEIN"/>
    <property type="match status" value="1"/>
</dbReference>
<accession>A0A2S1SIM5</accession>
<evidence type="ECO:0008006" key="4">
    <source>
        <dbReference type="Google" id="ProtNLM"/>
    </source>
</evidence>
<dbReference type="OrthoDB" id="792635at2"/>
<dbReference type="Proteomes" id="UP000244937">
    <property type="component" value="Chromosome"/>
</dbReference>
<name>A0A2S1SIM5_9FLAO</name>
<proteinExistence type="predicted"/>
<sequence>MKTFKKTLWMLPVLFAGVFLSSCSKDSDSDPAYVCTTCNDTPQGIAANDMSAKGLYKGIVVGSTGTISIDIQNGSNTITGVMVLDGVTVNLISNVSVVNGETYIAPFTGMMNGSAVTLTFQVGAGGEQPTMVSADIPGHPNATFILAKETSTSLIEAFVGTYTAGSDSGTFNVVLSTSLAKWGYIAKDNQTGEINDGDGIIADGNKLMEDGRHMATINGDELNGSFADSNGTTVTLEGHRTL</sequence>
<evidence type="ECO:0000313" key="3">
    <source>
        <dbReference type="Proteomes" id="UP000244937"/>
    </source>
</evidence>